<name>A0ABT0Q1V2_9RHOB</name>
<comment type="caution">
    <text evidence="1">The sequence shown here is derived from an EMBL/GenBank/DDBJ whole genome shotgun (WGS) entry which is preliminary data.</text>
</comment>
<accession>A0ABT0Q1V2</accession>
<dbReference type="PANTHER" id="PTHR42877">
    <property type="entry name" value="L-ORNITHINE N(5)-MONOOXYGENASE-RELATED"/>
    <property type="match status" value="1"/>
</dbReference>
<proteinExistence type="predicted"/>
<evidence type="ECO:0000313" key="1">
    <source>
        <dbReference type="EMBL" id="MCL6283855.1"/>
    </source>
</evidence>
<protein>
    <submittedName>
        <fullName evidence="1">NAD(P)/FAD-dependent oxidoreductase</fullName>
    </submittedName>
</protein>
<dbReference type="Proteomes" id="UP001203880">
    <property type="component" value="Unassembled WGS sequence"/>
</dbReference>
<dbReference type="Pfam" id="PF13738">
    <property type="entry name" value="Pyr_redox_3"/>
    <property type="match status" value="1"/>
</dbReference>
<organism evidence="1 2">
    <name type="scientific">Ruegeria spongiae</name>
    <dbReference type="NCBI Taxonomy" id="2942209"/>
    <lineage>
        <taxon>Bacteria</taxon>
        <taxon>Pseudomonadati</taxon>
        <taxon>Pseudomonadota</taxon>
        <taxon>Alphaproteobacteria</taxon>
        <taxon>Rhodobacterales</taxon>
        <taxon>Roseobacteraceae</taxon>
        <taxon>Ruegeria</taxon>
    </lineage>
</organism>
<evidence type="ECO:0000313" key="2">
    <source>
        <dbReference type="Proteomes" id="UP001203880"/>
    </source>
</evidence>
<dbReference type="EMBL" id="JAMFMB010000010">
    <property type="protein sequence ID" value="MCL6283855.1"/>
    <property type="molecule type" value="Genomic_DNA"/>
</dbReference>
<dbReference type="InterPro" id="IPR051209">
    <property type="entry name" value="FAD-bind_Monooxygenase_sf"/>
</dbReference>
<dbReference type="Gene3D" id="3.50.50.60">
    <property type="entry name" value="FAD/NAD(P)-binding domain"/>
    <property type="match status" value="2"/>
</dbReference>
<reference evidence="1" key="1">
    <citation type="submission" date="2022-05" db="EMBL/GenBank/DDBJ databases">
        <authorList>
            <person name="Park J.-S."/>
        </authorList>
    </citation>
    <scope>NUCLEOTIDE SEQUENCE</scope>
    <source>
        <strain evidence="1">2012CJ41-6</strain>
    </source>
</reference>
<dbReference type="SUPFAM" id="SSF51905">
    <property type="entry name" value="FAD/NAD(P)-binding domain"/>
    <property type="match status" value="2"/>
</dbReference>
<dbReference type="InterPro" id="IPR036188">
    <property type="entry name" value="FAD/NAD-bd_sf"/>
</dbReference>
<dbReference type="PANTHER" id="PTHR42877:SF4">
    <property type="entry name" value="FAD_NAD(P)-BINDING DOMAIN-CONTAINING PROTEIN-RELATED"/>
    <property type="match status" value="1"/>
</dbReference>
<sequence>MESIDIVIVGAGFGGIGLGHKLKEAGLDSFLILEKADEVGGTWRDNTYPGAECDVPSFFYSYSFAPNPDWQHKWSKQSQIFDYQKKCARDFGLYPHIRFGQEAKTASFDEATGRWTVTTDTGDRIDCRHFICALGQLHHPSIPKVKGQDDFEGQQFHSATWPEGVDLKGKNVAVVGNAASALQFIPYVAEQATKATVYQRTPNWVMPKGNRPYTAFEKWLSRHVPPLARLYRLGQWLRTEYVVFPIIAGSRPHQMLGRSLFRRNLNKAVSDPELRAKLTPDYPLGAKRLLISDTLFPALARDNVEVVTEGIDHISADGITDKSGTSRPHDFIIYGTGFQTNPFIQSIDVTGRGGKTLREVWKEGARAYLGIAVPGFPNLHMLYGPNTNTGHSSVVYMMEAQIGYIVQLIQQASTKTAEVREDVATRFDTEMQTRLTQSVWDKIETSWYKDGGRITNNWPGSGREYHRRTKRLVPQDFVFSDPQGD</sequence>
<dbReference type="RefSeq" id="WP_249709727.1">
    <property type="nucleotide sequence ID" value="NZ_JAMFMB010000010.1"/>
</dbReference>
<gene>
    <name evidence="1" type="ORF">M3P21_09970</name>
</gene>
<keyword evidence="2" id="KW-1185">Reference proteome</keyword>